<dbReference type="SUPFAM" id="SSF141000">
    <property type="entry name" value="Glu-tRNAGln amidotransferase C subunit"/>
    <property type="match status" value="1"/>
</dbReference>
<dbReference type="GO" id="GO:0016740">
    <property type="term" value="F:transferase activity"/>
    <property type="evidence" value="ECO:0007669"/>
    <property type="project" value="UniProtKB-KW"/>
</dbReference>
<gene>
    <name evidence="2 3" type="primary">gatC</name>
    <name evidence="3" type="ORF">DSCOOX_31730</name>
</gene>
<dbReference type="GO" id="GO:0050567">
    <property type="term" value="F:glutaminyl-tRNA synthase (glutamine-hydrolyzing) activity"/>
    <property type="evidence" value="ECO:0007669"/>
    <property type="project" value="UniProtKB-UniRule"/>
</dbReference>
<dbReference type="EMBL" id="AP021879">
    <property type="protein sequence ID" value="BBO89993.1"/>
    <property type="molecule type" value="Genomic_DNA"/>
</dbReference>
<dbReference type="NCBIfam" id="TIGR00135">
    <property type="entry name" value="gatC"/>
    <property type="match status" value="1"/>
</dbReference>
<dbReference type="InterPro" id="IPR036113">
    <property type="entry name" value="Asp/Glu-ADT_sf_sub_c"/>
</dbReference>
<dbReference type="RefSeq" id="WP_155311102.1">
    <property type="nucleotide sequence ID" value="NZ_AP021879.1"/>
</dbReference>
<dbReference type="GO" id="GO:0070681">
    <property type="term" value="P:glutaminyl-tRNAGln biosynthesis via transamidation"/>
    <property type="evidence" value="ECO:0007669"/>
    <property type="project" value="TreeGrafter"/>
</dbReference>
<comment type="similarity">
    <text evidence="2">Belongs to the GatC family.</text>
</comment>
<dbReference type="GO" id="GO:0006450">
    <property type="term" value="P:regulation of translational fidelity"/>
    <property type="evidence" value="ECO:0007669"/>
    <property type="project" value="InterPro"/>
</dbReference>
<name>A0A5K8ABB2_9BACT</name>
<keyword evidence="4" id="KW-1185">Reference proteome</keyword>
<dbReference type="AlphaFoldDB" id="A0A5K8ABB2"/>
<comment type="catalytic activity">
    <reaction evidence="2">
        <text>L-glutamyl-tRNA(Gln) + L-glutamine + ATP + H2O = L-glutaminyl-tRNA(Gln) + L-glutamate + ADP + phosphate + H(+)</text>
        <dbReference type="Rhea" id="RHEA:17521"/>
        <dbReference type="Rhea" id="RHEA-COMP:9681"/>
        <dbReference type="Rhea" id="RHEA-COMP:9684"/>
        <dbReference type="ChEBI" id="CHEBI:15377"/>
        <dbReference type="ChEBI" id="CHEBI:15378"/>
        <dbReference type="ChEBI" id="CHEBI:29985"/>
        <dbReference type="ChEBI" id="CHEBI:30616"/>
        <dbReference type="ChEBI" id="CHEBI:43474"/>
        <dbReference type="ChEBI" id="CHEBI:58359"/>
        <dbReference type="ChEBI" id="CHEBI:78520"/>
        <dbReference type="ChEBI" id="CHEBI:78521"/>
        <dbReference type="ChEBI" id="CHEBI:456216"/>
    </reaction>
</comment>
<proteinExistence type="inferred from homology"/>
<dbReference type="EC" id="6.3.5.-" evidence="2"/>
<dbReference type="GO" id="GO:0005524">
    <property type="term" value="F:ATP binding"/>
    <property type="evidence" value="ECO:0007669"/>
    <property type="project" value="UniProtKB-KW"/>
</dbReference>
<organism evidence="3 4">
    <name type="scientific">Desulfosarcina ovata subsp. ovata</name>
    <dbReference type="NCBI Taxonomy" id="2752305"/>
    <lineage>
        <taxon>Bacteria</taxon>
        <taxon>Pseudomonadati</taxon>
        <taxon>Thermodesulfobacteriota</taxon>
        <taxon>Desulfobacteria</taxon>
        <taxon>Desulfobacterales</taxon>
        <taxon>Desulfosarcinaceae</taxon>
        <taxon>Desulfosarcina</taxon>
    </lineage>
</organism>
<keyword evidence="1 2" id="KW-0067">ATP-binding</keyword>
<accession>A0A5K8ABB2</accession>
<dbReference type="Proteomes" id="UP000422108">
    <property type="component" value="Chromosome"/>
</dbReference>
<evidence type="ECO:0000256" key="1">
    <source>
        <dbReference type="ARBA" id="ARBA00022840"/>
    </source>
</evidence>
<evidence type="ECO:0000313" key="4">
    <source>
        <dbReference type="Proteomes" id="UP000422108"/>
    </source>
</evidence>
<keyword evidence="2" id="KW-0648">Protein biosynthesis</keyword>
<dbReference type="PANTHER" id="PTHR15004:SF0">
    <property type="entry name" value="GLUTAMYL-TRNA(GLN) AMIDOTRANSFERASE SUBUNIT C, MITOCHONDRIAL"/>
    <property type="match status" value="1"/>
</dbReference>
<dbReference type="Gene3D" id="1.10.20.60">
    <property type="entry name" value="Glu-tRNAGln amidotransferase C subunit, N-terminal domain"/>
    <property type="match status" value="1"/>
</dbReference>
<sequence>MKISKEEVLHVANLARLEIDDADVERFAGQIGTILDYVDTLKQVDTAGVAATSHAITLTNAFREDEETGHLDPQTALANAPEKDEGAFVVPKVI</sequence>
<protein>
    <recommendedName>
        <fullName evidence="2">Aspartyl/glutamyl-tRNA(Asn/Gln) amidotransferase subunit C</fullName>
        <shortName evidence="2">Asp/Glu-ADT subunit C</shortName>
        <ecNumber evidence="2">6.3.5.-</ecNumber>
    </recommendedName>
</protein>
<dbReference type="InterPro" id="IPR003837">
    <property type="entry name" value="GatC"/>
</dbReference>
<dbReference type="Pfam" id="PF02686">
    <property type="entry name" value="GatC"/>
    <property type="match status" value="1"/>
</dbReference>
<keyword evidence="3" id="KW-0808">Transferase</keyword>
<evidence type="ECO:0000313" key="3">
    <source>
        <dbReference type="EMBL" id="BBO89993.1"/>
    </source>
</evidence>
<comment type="catalytic activity">
    <reaction evidence="2">
        <text>L-aspartyl-tRNA(Asn) + L-glutamine + ATP + H2O = L-asparaginyl-tRNA(Asn) + L-glutamate + ADP + phosphate + 2 H(+)</text>
        <dbReference type="Rhea" id="RHEA:14513"/>
        <dbReference type="Rhea" id="RHEA-COMP:9674"/>
        <dbReference type="Rhea" id="RHEA-COMP:9677"/>
        <dbReference type="ChEBI" id="CHEBI:15377"/>
        <dbReference type="ChEBI" id="CHEBI:15378"/>
        <dbReference type="ChEBI" id="CHEBI:29985"/>
        <dbReference type="ChEBI" id="CHEBI:30616"/>
        <dbReference type="ChEBI" id="CHEBI:43474"/>
        <dbReference type="ChEBI" id="CHEBI:58359"/>
        <dbReference type="ChEBI" id="CHEBI:78515"/>
        <dbReference type="ChEBI" id="CHEBI:78516"/>
        <dbReference type="ChEBI" id="CHEBI:456216"/>
    </reaction>
</comment>
<reference evidence="3 4" key="1">
    <citation type="submission" date="2019-11" db="EMBL/GenBank/DDBJ databases">
        <title>Comparative genomics of hydrocarbon-degrading Desulfosarcina strains.</title>
        <authorList>
            <person name="Watanabe M."/>
            <person name="Kojima H."/>
            <person name="Fukui M."/>
        </authorList>
    </citation>
    <scope>NUCLEOTIDE SEQUENCE [LARGE SCALE GENOMIC DNA]</scope>
    <source>
        <strain evidence="4">oXyS1</strain>
    </source>
</reference>
<dbReference type="GO" id="GO:0006412">
    <property type="term" value="P:translation"/>
    <property type="evidence" value="ECO:0007669"/>
    <property type="project" value="UniProtKB-UniRule"/>
</dbReference>
<keyword evidence="2" id="KW-0547">Nucleotide-binding</keyword>
<keyword evidence="2" id="KW-0436">Ligase</keyword>
<comment type="subunit">
    <text evidence="2">Heterotrimer of A, B and C subunits.</text>
</comment>
<dbReference type="PANTHER" id="PTHR15004">
    <property type="entry name" value="GLUTAMYL-TRNA(GLN) AMIDOTRANSFERASE SUBUNIT C, MITOCHONDRIAL"/>
    <property type="match status" value="1"/>
</dbReference>
<dbReference type="HAMAP" id="MF_00122">
    <property type="entry name" value="GatC"/>
    <property type="match status" value="1"/>
</dbReference>
<dbReference type="GO" id="GO:0050566">
    <property type="term" value="F:asparaginyl-tRNA synthase (glutamine-hydrolyzing) activity"/>
    <property type="evidence" value="ECO:0007669"/>
    <property type="project" value="RHEA"/>
</dbReference>
<evidence type="ECO:0000256" key="2">
    <source>
        <dbReference type="HAMAP-Rule" id="MF_00122"/>
    </source>
</evidence>
<comment type="function">
    <text evidence="2">Allows the formation of correctly charged Asn-tRNA(Asn) or Gln-tRNA(Gln) through the transamidation of misacylated Asp-tRNA(Asn) or Glu-tRNA(Gln) in organisms which lack either or both of asparaginyl-tRNA or glutaminyl-tRNA synthetases. The reaction takes place in the presence of glutamine and ATP through an activated phospho-Asp-tRNA(Asn) or phospho-Glu-tRNA(Gln).</text>
</comment>